<dbReference type="InterPro" id="IPR012902">
    <property type="entry name" value="N_methyl_site"/>
</dbReference>
<dbReference type="EMBL" id="JBEPMU010000010">
    <property type="protein sequence ID" value="MET3654818.1"/>
    <property type="molecule type" value="Genomic_DNA"/>
</dbReference>
<reference evidence="13 14" key="1">
    <citation type="submission" date="2024-06" db="EMBL/GenBank/DDBJ databases">
        <title>Sorghum-associated microbial communities from plants grown in Nebraska, USA.</title>
        <authorList>
            <person name="Schachtman D."/>
        </authorList>
    </citation>
    <scope>NUCLEOTIDE SEQUENCE [LARGE SCALE GENOMIC DNA]</scope>
    <source>
        <strain evidence="13 14">1073</strain>
    </source>
</reference>
<dbReference type="InterPro" id="IPR045584">
    <property type="entry name" value="Pilin-like"/>
</dbReference>
<evidence type="ECO:0000256" key="10">
    <source>
        <dbReference type="ARBA" id="ARBA00030775"/>
    </source>
</evidence>
<organism evidence="13 14">
    <name type="scientific">Dyella japonica</name>
    <dbReference type="NCBI Taxonomy" id="231455"/>
    <lineage>
        <taxon>Bacteria</taxon>
        <taxon>Pseudomonadati</taxon>
        <taxon>Pseudomonadota</taxon>
        <taxon>Gammaproteobacteria</taxon>
        <taxon>Lysobacterales</taxon>
        <taxon>Rhodanobacteraceae</taxon>
        <taxon>Dyella</taxon>
    </lineage>
</organism>
<keyword evidence="14" id="KW-1185">Reference proteome</keyword>
<keyword evidence="4" id="KW-0488">Methylation</keyword>
<dbReference type="Pfam" id="PF12019">
    <property type="entry name" value="GspH"/>
    <property type="match status" value="1"/>
</dbReference>
<proteinExistence type="inferred from homology"/>
<dbReference type="InterPro" id="IPR022346">
    <property type="entry name" value="T2SS_GspH"/>
</dbReference>
<evidence type="ECO:0000256" key="6">
    <source>
        <dbReference type="ARBA" id="ARBA00022692"/>
    </source>
</evidence>
<gene>
    <name evidence="13" type="ORF">ABIC75_004566</name>
</gene>
<evidence type="ECO:0000313" key="13">
    <source>
        <dbReference type="EMBL" id="MET3654818.1"/>
    </source>
</evidence>
<dbReference type="RefSeq" id="WP_354016146.1">
    <property type="nucleotide sequence ID" value="NZ_JBEPMU010000010.1"/>
</dbReference>
<evidence type="ECO:0000256" key="3">
    <source>
        <dbReference type="ARBA" id="ARBA00022475"/>
    </source>
</evidence>
<keyword evidence="6 11" id="KW-0812">Transmembrane</keyword>
<evidence type="ECO:0000256" key="1">
    <source>
        <dbReference type="ARBA" id="ARBA00004377"/>
    </source>
</evidence>
<comment type="similarity">
    <text evidence="9">Belongs to the GSP H family.</text>
</comment>
<evidence type="ECO:0000256" key="4">
    <source>
        <dbReference type="ARBA" id="ARBA00022481"/>
    </source>
</evidence>
<dbReference type="NCBIfam" id="TIGR02532">
    <property type="entry name" value="IV_pilin_GFxxxE"/>
    <property type="match status" value="1"/>
</dbReference>
<evidence type="ECO:0000313" key="14">
    <source>
        <dbReference type="Proteomes" id="UP001549184"/>
    </source>
</evidence>
<dbReference type="SUPFAM" id="SSF54523">
    <property type="entry name" value="Pili subunits"/>
    <property type="match status" value="1"/>
</dbReference>
<dbReference type="Pfam" id="PF07963">
    <property type="entry name" value="N_methyl"/>
    <property type="match status" value="1"/>
</dbReference>
<comment type="subcellular location">
    <subcellularLocation>
        <location evidence="1">Cell inner membrane</location>
        <topology evidence="1">Single-pass membrane protein</topology>
    </subcellularLocation>
</comment>
<protein>
    <recommendedName>
        <fullName evidence="2">Type II secretion system protein H</fullName>
    </recommendedName>
    <alternativeName>
        <fullName evidence="10">General secretion pathway protein H</fullName>
    </alternativeName>
</protein>
<keyword evidence="7 11" id="KW-1133">Transmembrane helix</keyword>
<feature type="domain" description="General secretion pathway GspH" evidence="12">
    <location>
        <begin position="42"/>
        <end position="157"/>
    </location>
</feature>
<dbReference type="Gene3D" id="3.55.40.10">
    <property type="entry name" value="minor pseudopilin epsh domain"/>
    <property type="match status" value="1"/>
</dbReference>
<keyword evidence="5" id="KW-0997">Cell inner membrane</keyword>
<feature type="transmembrane region" description="Helical" evidence="11">
    <location>
        <begin position="6"/>
        <end position="27"/>
    </location>
</feature>
<evidence type="ECO:0000256" key="7">
    <source>
        <dbReference type="ARBA" id="ARBA00022989"/>
    </source>
</evidence>
<keyword evidence="3" id="KW-1003">Cell membrane</keyword>
<evidence type="ECO:0000256" key="11">
    <source>
        <dbReference type="SAM" id="Phobius"/>
    </source>
</evidence>
<sequence>MNGFTLIEMMVTLSVIVILTLVAIPSFHTFLQNVRRDSIVDGLVTSLHYARNQALSFNQPTSLCAGTSGTGCTDGSWVDGWQVVTIPAGASTVTLASHALVPTMSVPNLRTVKGSTSLQFTGQGLVKNMTTAGYELIVVCDARGATGARAVLVNRMGYIQASPKSGIAPNGDALTCPT</sequence>
<evidence type="ECO:0000259" key="12">
    <source>
        <dbReference type="Pfam" id="PF12019"/>
    </source>
</evidence>
<evidence type="ECO:0000256" key="2">
    <source>
        <dbReference type="ARBA" id="ARBA00021549"/>
    </source>
</evidence>
<evidence type="ECO:0000256" key="9">
    <source>
        <dbReference type="ARBA" id="ARBA00025772"/>
    </source>
</evidence>
<evidence type="ECO:0000256" key="8">
    <source>
        <dbReference type="ARBA" id="ARBA00023136"/>
    </source>
</evidence>
<keyword evidence="8 11" id="KW-0472">Membrane</keyword>
<evidence type="ECO:0000256" key="5">
    <source>
        <dbReference type="ARBA" id="ARBA00022519"/>
    </source>
</evidence>
<comment type="caution">
    <text evidence="13">The sequence shown here is derived from an EMBL/GenBank/DDBJ whole genome shotgun (WGS) entry which is preliminary data.</text>
</comment>
<dbReference type="Proteomes" id="UP001549184">
    <property type="component" value="Unassembled WGS sequence"/>
</dbReference>
<accession>A0ABV2K425</accession>
<name>A0ABV2K425_9GAMM</name>